<feature type="transmembrane region" description="Helical" evidence="4">
    <location>
        <begin position="101"/>
        <end position="118"/>
    </location>
</feature>
<accession>A0A9X3SFZ5</accession>
<feature type="domain" description="Signal transduction histidine kinase subgroup 3 dimerisation and phosphoacceptor" evidence="5">
    <location>
        <begin position="191"/>
        <end position="256"/>
    </location>
</feature>
<dbReference type="InterPro" id="IPR036890">
    <property type="entry name" value="HATPase_C_sf"/>
</dbReference>
<sequence length="382" mass="40139">MDRTDVSLEWMRRVTQWTLASVAGLVVLIPAGDLFSRDDLSPLAIGLALVGLAFVGYVQTRLLLAGMAGLDEAPRSRPVIGAAAVVALALWGLLVPDEEPHWMWVLPFAGVLSGAAFGAGPRSRWVIVGGGIAVAVAVGWLATGDFARVGGAAWLLASFVLLCLAQVWIWDVTLRLDEARVAAGEVAVLRERLRFAGDLHDIQGHQLQAIALKAQLASRLIGHDDEAARGHADDAHALALQALSETRELVQGYRRVGLATELANAVGILKAAGVDAEVEGAPESVPVALQPLFGSLVREGATNLLRHTKAARCEIAVERDGDDVVVRVIDDGVARVVVPSGDGTGVAGLQERFAAVGGRVDAEPLAPRGFELVGRAPHKATT</sequence>
<dbReference type="Pfam" id="PF07730">
    <property type="entry name" value="HisKA_3"/>
    <property type="match status" value="1"/>
</dbReference>
<evidence type="ECO:0000313" key="7">
    <source>
        <dbReference type="Proteomes" id="UP001147653"/>
    </source>
</evidence>
<dbReference type="SUPFAM" id="SSF55874">
    <property type="entry name" value="ATPase domain of HSP90 chaperone/DNA topoisomerase II/histidine kinase"/>
    <property type="match status" value="1"/>
</dbReference>
<dbReference type="Gene3D" id="1.20.5.1930">
    <property type="match status" value="1"/>
</dbReference>
<proteinExistence type="predicted"/>
<name>A0A9X3SFZ5_9ACTN</name>
<evidence type="ECO:0000256" key="4">
    <source>
        <dbReference type="SAM" id="Phobius"/>
    </source>
</evidence>
<feature type="transmembrane region" description="Helical" evidence="4">
    <location>
        <begin position="149"/>
        <end position="170"/>
    </location>
</feature>
<dbReference type="Proteomes" id="UP001147653">
    <property type="component" value="Unassembled WGS sequence"/>
</dbReference>
<keyword evidence="4" id="KW-1133">Transmembrane helix</keyword>
<gene>
    <name evidence="6" type="ORF">OJ997_16660</name>
</gene>
<feature type="transmembrane region" description="Helical" evidence="4">
    <location>
        <begin position="125"/>
        <end position="143"/>
    </location>
</feature>
<keyword evidence="2 6" id="KW-0418">Kinase</keyword>
<evidence type="ECO:0000259" key="5">
    <source>
        <dbReference type="Pfam" id="PF07730"/>
    </source>
</evidence>
<dbReference type="RefSeq" id="WP_270026294.1">
    <property type="nucleotide sequence ID" value="NZ_JAPDDP010000028.1"/>
</dbReference>
<dbReference type="InterPro" id="IPR050482">
    <property type="entry name" value="Sensor_HK_TwoCompSys"/>
</dbReference>
<keyword evidence="1" id="KW-0808">Transferase</keyword>
<keyword evidence="4" id="KW-0812">Transmembrane</keyword>
<dbReference type="PANTHER" id="PTHR24421:SF63">
    <property type="entry name" value="SENSOR HISTIDINE KINASE DESK"/>
    <property type="match status" value="1"/>
</dbReference>
<feature type="transmembrane region" description="Helical" evidence="4">
    <location>
        <begin position="14"/>
        <end position="31"/>
    </location>
</feature>
<organism evidence="6 7">
    <name type="scientific">Solirubrobacter phytolaccae</name>
    <dbReference type="NCBI Taxonomy" id="1404360"/>
    <lineage>
        <taxon>Bacteria</taxon>
        <taxon>Bacillati</taxon>
        <taxon>Actinomycetota</taxon>
        <taxon>Thermoleophilia</taxon>
        <taxon>Solirubrobacterales</taxon>
        <taxon>Solirubrobacteraceae</taxon>
        <taxon>Solirubrobacter</taxon>
    </lineage>
</organism>
<feature type="transmembrane region" description="Helical" evidence="4">
    <location>
        <begin position="43"/>
        <end position="64"/>
    </location>
</feature>
<dbReference type="AlphaFoldDB" id="A0A9X3SFZ5"/>
<dbReference type="GO" id="GO:0000155">
    <property type="term" value="F:phosphorelay sensor kinase activity"/>
    <property type="evidence" value="ECO:0007669"/>
    <property type="project" value="InterPro"/>
</dbReference>
<keyword evidence="7" id="KW-1185">Reference proteome</keyword>
<evidence type="ECO:0000256" key="1">
    <source>
        <dbReference type="ARBA" id="ARBA00022679"/>
    </source>
</evidence>
<dbReference type="Gene3D" id="3.30.565.10">
    <property type="entry name" value="Histidine kinase-like ATPase, C-terminal domain"/>
    <property type="match status" value="1"/>
</dbReference>
<evidence type="ECO:0000313" key="6">
    <source>
        <dbReference type="EMBL" id="MDA0181937.1"/>
    </source>
</evidence>
<evidence type="ECO:0000256" key="2">
    <source>
        <dbReference type="ARBA" id="ARBA00022777"/>
    </source>
</evidence>
<protein>
    <submittedName>
        <fullName evidence="6">Histidine kinase</fullName>
    </submittedName>
</protein>
<dbReference type="PANTHER" id="PTHR24421">
    <property type="entry name" value="NITRATE/NITRITE SENSOR PROTEIN NARX-RELATED"/>
    <property type="match status" value="1"/>
</dbReference>
<keyword evidence="4" id="KW-0472">Membrane</keyword>
<evidence type="ECO:0000256" key="3">
    <source>
        <dbReference type="ARBA" id="ARBA00023012"/>
    </source>
</evidence>
<dbReference type="GO" id="GO:0016020">
    <property type="term" value="C:membrane"/>
    <property type="evidence" value="ECO:0007669"/>
    <property type="project" value="InterPro"/>
</dbReference>
<dbReference type="GO" id="GO:0046983">
    <property type="term" value="F:protein dimerization activity"/>
    <property type="evidence" value="ECO:0007669"/>
    <property type="project" value="InterPro"/>
</dbReference>
<dbReference type="InterPro" id="IPR011712">
    <property type="entry name" value="Sig_transdc_His_kin_sub3_dim/P"/>
</dbReference>
<keyword evidence="3" id="KW-0902">Two-component regulatory system</keyword>
<dbReference type="EMBL" id="JAPDDP010000028">
    <property type="protein sequence ID" value="MDA0181937.1"/>
    <property type="molecule type" value="Genomic_DNA"/>
</dbReference>
<comment type="caution">
    <text evidence="6">The sequence shown here is derived from an EMBL/GenBank/DDBJ whole genome shotgun (WGS) entry which is preliminary data.</text>
</comment>
<feature type="transmembrane region" description="Helical" evidence="4">
    <location>
        <begin position="76"/>
        <end position="95"/>
    </location>
</feature>
<reference evidence="6" key="1">
    <citation type="submission" date="2022-10" db="EMBL/GenBank/DDBJ databases">
        <title>The WGS of Solirubrobacter phytolaccae KCTC 29190.</title>
        <authorList>
            <person name="Jiang Z."/>
        </authorList>
    </citation>
    <scope>NUCLEOTIDE SEQUENCE</scope>
    <source>
        <strain evidence="6">KCTC 29190</strain>
    </source>
</reference>